<dbReference type="EMBL" id="QXGE01003491">
    <property type="protein sequence ID" value="KAE9274804.1"/>
    <property type="molecule type" value="Genomic_DNA"/>
</dbReference>
<protein>
    <submittedName>
        <fullName evidence="2">Uncharacterized protein</fullName>
    </submittedName>
</protein>
<gene>
    <name evidence="4" type="ORF">PF001_g26901</name>
    <name evidence="2" type="ORF">PF007_g27103</name>
    <name evidence="3" type="ORF">PF010_g11509</name>
</gene>
<evidence type="ECO:0000313" key="2">
    <source>
        <dbReference type="EMBL" id="KAE9069982.1"/>
    </source>
</evidence>
<evidence type="ECO:0000313" key="3">
    <source>
        <dbReference type="EMBL" id="KAE9109492.1"/>
    </source>
</evidence>
<feature type="region of interest" description="Disordered" evidence="1">
    <location>
        <begin position="1"/>
        <end position="66"/>
    </location>
</feature>
<evidence type="ECO:0000313" key="5">
    <source>
        <dbReference type="Proteomes" id="UP000437068"/>
    </source>
</evidence>
<dbReference type="Proteomes" id="UP000488956">
    <property type="component" value="Unassembled WGS sequence"/>
</dbReference>
<evidence type="ECO:0000313" key="7">
    <source>
        <dbReference type="Proteomes" id="UP000488956"/>
    </source>
</evidence>
<sequence>MHSSPPSKRRHTASSALETSIASDTKHRKITAEQGSGPAAAESISYDPPSGESCGEPAPVVPGSPVPSAIVAVAPTLPPTESSDVAKVKKTTVLTVIKTVTTRVSRASPRATSSAEEEPLGENPAQSAPSESGVAAPAALDYLLSSSPRTRSGRVVLPGGVNASVTMQVAPLAEFQLSPPSSSIEGLPSPRSSQSTETEPSLCGVEIWPRRGSSVAHAATVKPFSEMLFWVLIGGLHFPR</sequence>
<evidence type="ECO:0000313" key="4">
    <source>
        <dbReference type="EMBL" id="KAE9274804.1"/>
    </source>
</evidence>
<feature type="compositionally biased region" description="Polar residues" evidence="1">
    <location>
        <begin position="179"/>
        <end position="199"/>
    </location>
</feature>
<name>A0A6A3Q7R7_9STRA</name>
<evidence type="ECO:0000256" key="1">
    <source>
        <dbReference type="SAM" id="MobiDB-lite"/>
    </source>
</evidence>
<feature type="compositionally biased region" description="Polar residues" evidence="1">
    <location>
        <begin position="13"/>
        <end position="23"/>
    </location>
</feature>
<evidence type="ECO:0000313" key="6">
    <source>
        <dbReference type="Proteomes" id="UP000441208"/>
    </source>
</evidence>
<dbReference type="Proteomes" id="UP000437068">
    <property type="component" value="Unassembled WGS sequence"/>
</dbReference>
<dbReference type="EMBL" id="QXFX01000613">
    <property type="protein sequence ID" value="KAE9109492.1"/>
    <property type="molecule type" value="Genomic_DNA"/>
</dbReference>
<dbReference type="EMBL" id="QXFZ01003296">
    <property type="protein sequence ID" value="KAE9069982.1"/>
    <property type="molecule type" value="Genomic_DNA"/>
</dbReference>
<comment type="caution">
    <text evidence="2">The sequence shown here is derived from an EMBL/GenBank/DDBJ whole genome shotgun (WGS) entry which is preliminary data.</text>
</comment>
<feature type="region of interest" description="Disordered" evidence="1">
    <location>
        <begin position="102"/>
        <end position="133"/>
    </location>
</feature>
<dbReference type="AlphaFoldDB" id="A0A6A3Q7R7"/>
<proteinExistence type="predicted"/>
<feature type="region of interest" description="Disordered" evidence="1">
    <location>
        <begin position="179"/>
        <end position="201"/>
    </location>
</feature>
<dbReference type="Proteomes" id="UP000441208">
    <property type="component" value="Unassembled WGS sequence"/>
</dbReference>
<accession>A0A6A3Q7R7</accession>
<organism evidence="2 6">
    <name type="scientific">Phytophthora fragariae</name>
    <dbReference type="NCBI Taxonomy" id="53985"/>
    <lineage>
        <taxon>Eukaryota</taxon>
        <taxon>Sar</taxon>
        <taxon>Stramenopiles</taxon>
        <taxon>Oomycota</taxon>
        <taxon>Peronosporomycetes</taxon>
        <taxon>Peronosporales</taxon>
        <taxon>Peronosporaceae</taxon>
        <taxon>Phytophthora</taxon>
    </lineage>
</organism>
<reference evidence="5 6" key="1">
    <citation type="submission" date="2018-08" db="EMBL/GenBank/DDBJ databases">
        <title>Genomic investigation of the strawberry pathogen Phytophthora fragariae indicates pathogenicity is determined by transcriptional variation in three key races.</title>
        <authorList>
            <person name="Adams T.M."/>
            <person name="Armitage A.D."/>
            <person name="Sobczyk M.K."/>
            <person name="Bates H.J."/>
            <person name="Dunwell J.M."/>
            <person name="Nellist C.F."/>
            <person name="Harrison R.J."/>
        </authorList>
    </citation>
    <scope>NUCLEOTIDE SEQUENCE [LARGE SCALE GENOMIC DNA]</scope>
    <source>
        <strain evidence="4 5">A4</strain>
        <strain evidence="2 6">NOV-71</strain>
        <strain evidence="3 7">ONT-3</strain>
    </source>
</reference>